<evidence type="ECO:0000256" key="6">
    <source>
        <dbReference type="SAM" id="MobiDB-lite"/>
    </source>
</evidence>
<keyword evidence="4" id="KW-0804">Transcription</keyword>
<evidence type="ECO:0000256" key="5">
    <source>
        <dbReference type="ARBA" id="ARBA00025466"/>
    </source>
</evidence>
<reference evidence="9" key="1">
    <citation type="submission" date="2023-01" db="EMBL/GenBank/DDBJ databases">
        <title>Key to firefly adult light organ development and bioluminescence: homeobox transcription factors regulate luciferase expression and transportation to peroxisome.</title>
        <authorList>
            <person name="Fu X."/>
        </authorList>
    </citation>
    <scope>NUCLEOTIDE SEQUENCE [LARGE SCALE GENOMIC DNA]</scope>
</reference>
<dbReference type="InterPro" id="IPR028002">
    <property type="entry name" value="Myb_DNA-bind_5"/>
</dbReference>
<proteinExistence type="predicted"/>
<evidence type="ECO:0000313" key="9">
    <source>
        <dbReference type="Proteomes" id="UP001353858"/>
    </source>
</evidence>
<evidence type="ECO:0000313" key="8">
    <source>
        <dbReference type="EMBL" id="KAK4887428.1"/>
    </source>
</evidence>
<gene>
    <name evidence="8" type="ORF">RN001_003699</name>
</gene>
<feature type="domain" description="Myb/SANT-like DNA-binding" evidence="7">
    <location>
        <begin position="21"/>
        <end position="92"/>
    </location>
</feature>
<dbReference type="PANTHER" id="PTHR23098:SF23">
    <property type="entry name" value="MYB-RELATED TRANSCRIPTION FACTOR, PARTNER OF PROFILIN-LIKE ISOFORM X2-RELATED"/>
    <property type="match status" value="1"/>
</dbReference>
<name>A0AAN7SRP3_9COLE</name>
<keyword evidence="9" id="KW-1185">Reference proteome</keyword>
<dbReference type="GO" id="GO:0005634">
    <property type="term" value="C:nucleus"/>
    <property type="evidence" value="ECO:0007669"/>
    <property type="project" value="TreeGrafter"/>
</dbReference>
<organism evidence="8 9">
    <name type="scientific">Aquatica leii</name>
    <dbReference type="NCBI Taxonomy" id="1421715"/>
    <lineage>
        <taxon>Eukaryota</taxon>
        <taxon>Metazoa</taxon>
        <taxon>Ecdysozoa</taxon>
        <taxon>Arthropoda</taxon>
        <taxon>Hexapoda</taxon>
        <taxon>Insecta</taxon>
        <taxon>Pterygota</taxon>
        <taxon>Neoptera</taxon>
        <taxon>Endopterygota</taxon>
        <taxon>Coleoptera</taxon>
        <taxon>Polyphaga</taxon>
        <taxon>Elateriformia</taxon>
        <taxon>Elateroidea</taxon>
        <taxon>Lampyridae</taxon>
        <taxon>Luciolinae</taxon>
        <taxon>Aquatica</taxon>
    </lineage>
</organism>
<sequence>MLTGSNRFCFKLIMEVQKRGKVSEWQKQVLLQFLEDSPNVKSGEFSANFTYKTAQRSWQTIAEQLNAIGPVQKSWCQWRKTWQDMKTKAKTKGGELRREREKTGGGPPTNTLITDVEEKILNLIGPVCIGGHPNTKTSRVVFSSEDEAEPLAKQRITEHFPQTPSCSYMQNMLKPEPVTLPTLEISSTQTYPLLHNTTQKPSTPPPLVSTSFTTETDFSTSTLNQKDNTVITMSKTPNRYGKSRRLENSILATTTLSKQMQRKIEIKEKYYAKKLKIYEDEIVQKRRLADVEEKRLKLYVQEIIEKRRIANALESIANEMAR</sequence>
<protein>
    <recommendedName>
        <fullName evidence="2">Regulatory protein zeste</fullName>
    </recommendedName>
</protein>
<dbReference type="PANTHER" id="PTHR23098">
    <property type="entry name" value="AGAP001331-PA-RELATED"/>
    <property type="match status" value="1"/>
</dbReference>
<dbReference type="Proteomes" id="UP001353858">
    <property type="component" value="Unassembled WGS sequence"/>
</dbReference>
<dbReference type="AlphaFoldDB" id="A0AAN7SRP3"/>
<evidence type="ECO:0000259" key="7">
    <source>
        <dbReference type="Pfam" id="PF13873"/>
    </source>
</evidence>
<keyword evidence="3" id="KW-0805">Transcription regulation</keyword>
<dbReference type="EMBL" id="JARPUR010000001">
    <property type="protein sequence ID" value="KAK4887428.1"/>
    <property type="molecule type" value="Genomic_DNA"/>
</dbReference>
<evidence type="ECO:0000256" key="3">
    <source>
        <dbReference type="ARBA" id="ARBA00023015"/>
    </source>
</evidence>
<comment type="caution">
    <text evidence="8">The sequence shown here is derived from an EMBL/GenBank/DDBJ whole genome shotgun (WGS) entry which is preliminary data.</text>
</comment>
<dbReference type="Pfam" id="PF13873">
    <property type="entry name" value="Myb_DNA-bind_5"/>
    <property type="match status" value="1"/>
</dbReference>
<comment type="subunit">
    <text evidence="1">Self-associates forming complexes of several hundred monomers.</text>
</comment>
<evidence type="ECO:0000256" key="1">
    <source>
        <dbReference type="ARBA" id="ARBA00011764"/>
    </source>
</evidence>
<feature type="region of interest" description="Disordered" evidence="6">
    <location>
        <begin position="88"/>
        <end position="112"/>
    </location>
</feature>
<comment type="function">
    <text evidence="5">Involved in transvection phenomena (= synapsis-dependent gene expression), where the synaptic pairing of chromosomes carrying genes with which zeste interacts influences the expression of these genes. Zeste binds to DNA and stimulates transcription from a nearby promoter.</text>
</comment>
<feature type="compositionally biased region" description="Basic and acidic residues" evidence="6">
    <location>
        <begin position="88"/>
        <end position="103"/>
    </location>
</feature>
<evidence type="ECO:0000256" key="4">
    <source>
        <dbReference type="ARBA" id="ARBA00023163"/>
    </source>
</evidence>
<evidence type="ECO:0000256" key="2">
    <source>
        <dbReference type="ARBA" id="ARBA00016807"/>
    </source>
</evidence>
<accession>A0AAN7SRP3</accession>